<comment type="subcellular location">
    <subcellularLocation>
        <location evidence="1 14">Cell outer membrane</location>
        <topology evidence="1 14">Multi-pass membrane protein</topology>
    </subcellularLocation>
</comment>
<evidence type="ECO:0000259" key="17">
    <source>
        <dbReference type="SMART" id="SM00965"/>
    </source>
</evidence>
<evidence type="ECO:0000256" key="2">
    <source>
        <dbReference type="ARBA" id="ARBA00009810"/>
    </source>
</evidence>
<keyword evidence="3 14" id="KW-0813">Transport</keyword>
<evidence type="ECO:0000256" key="3">
    <source>
        <dbReference type="ARBA" id="ARBA00022448"/>
    </source>
</evidence>
<evidence type="ECO:0000256" key="8">
    <source>
        <dbReference type="ARBA" id="ARBA00023004"/>
    </source>
</evidence>
<dbReference type="GO" id="GO:0015344">
    <property type="term" value="F:siderophore uptake transmembrane transporter activity"/>
    <property type="evidence" value="ECO:0007669"/>
    <property type="project" value="TreeGrafter"/>
</dbReference>
<dbReference type="SUPFAM" id="SSF56935">
    <property type="entry name" value="Porins"/>
    <property type="match status" value="1"/>
</dbReference>
<dbReference type="Proteomes" id="UP000008888">
    <property type="component" value="Chromosome"/>
</dbReference>
<keyword evidence="7 16" id="KW-0732">Signal</keyword>
<feature type="signal peptide" evidence="16">
    <location>
        <begin position="1"/>
        <end position="25"/>
    </location>
</feature>
<dbReference type="InterPro" id="IPR036942">
    <property type="entry name" value="Beta-barrel_TonB_sf"/>
</dbReference>
<dbReference type="Pfam" id="PF07660">
    <property type="entry name" value="STN"/>
    <property type="match status" value="1"/>
</dbReference>
<dbReference type="Gene3D" id="2.40.170.20">
    <property type="entry name" value="TonB-dependent receptor, beta-barrel domain"/>
    <property type="match status" value="1"/>
</dbReference>
<dbReference type="STRING" id="857087.Metme_2878"/>
<evidence type="ECO:0000313" key="18">
    <source>
        <dbReference type="EMBL" id="AEG01258.1"/>
    </source>
</evidence>
<evidence type="ECO:0000256" key="14">
    <source>
        <dbReference type="PROSITE-ProRule" id="PRU01360"/>
    </source>
</evidence>
<keyword evidence="13 14" id="KW-0998">Cell outer membrane</keyword>
<dbReference type="FunFam" id="2.170.130.10:FF:000001">
    <property type="entry name" value="Catecholate siderophore TonB-dependent receptor"/>
    <property type="match status" value="1"/>
</dbReference>
<dbReference type="InterPro" id="IPR011662">
    <property type="entry name" value="Secretin/TonB_short_N"/>
</dbReference>
<dbReference type="Gene3D" id="3.55.50.30">
    <property type="match status" value="1"/>
</dbReference>
<dbReference type="Pfam" id="PF00593">
    <property type="entry name" value="TonB_dep_Rec_b-barrel"/>
    <property type="match status" value="1"/>
</dbReference>
<evidence type="ECO:0000256" key="15">
    <source>
        <dbReference type="RuleBase" id="RU003357"/>
    </source>
</evidence>
<feature type="domain" description="Secretin/TonB short N-terminal" evidence="17">
    <location>
        <begin position="53"/>
        <end position="104"/>
    </location>
</feature>
<dbReference type="EMBL" id="CP002738">
    <property type="protein sequence ID" value="AEG01258.1"/>
    <property type="molecule type" value="Genomic_DNA"/>
</dbReference>
<dbReference type="InterPro" id="IPR037066">
    <property type="entry name" value="Plug_dom_sf"/>
</dbReference>
<keyword evidence="4 14" id="KW-1134">Transmembrane beta strand</keyword>
<evidence type="ECO:0000256" key="12">
    <source>
        <dbReference type="ARBA" id="ARBA00023170"/>
    </source>
</evidence>
<dbReference type="InterPro" id="IPR010105">
    <property type="entry name" value="TonB_sidphr_rcpt"/>
</dbReference>
<keyword evidence="5" id="KW-0410">Iron transport</keyword>
<keyword evidence="8" id="KW-0408">Iron</keyword>
<dbReference type="PANTHER" id="PTHR32552">
    <property type="entry name" value="FERRICHROME IRON RECEPTOR-RELATED"/>
    <property type="match status" value="1"/>
</dbReference>
<dbReference type="OrthoDB" id="127311at2"/>
<evidence type="ECO:0000256" key="16">
    <source>
        <dbReference type="SAM" id="SignalP"/>
    </source>
</evidence>
<dbReference type="InterPro" id="IPR039426">
    <property type="entry name" value="TonB-dep_rcpt-like"/>
</dbReference>
<sequence>MQFSTTGRLTGLAITALLLPTLSSAAEPATVGFDIPAQSLAGALTRFSAATGLQVLYDGDLAQNIGAPALKGNYSAEQALRKLLQGSGLNYRFSNGNTVTLEKAAVAAPQSANTMPAITVTGRNVYDSTDPYNTAYTVANSSTALKTDAPLMETPVNVQIIPKAVLNDQQAITIDTALKNVSGVMTGEGSGGLSDDIYMRGFRTSVIYRNGYRFDNQFASWGKREMANVERIEVVKGSAAVMYGQMEPGGMVNVVTKQPLATSYYAAQQQFGSYGLYRTTVDANTPLTSDDTLLFRFNGAYESAGSFRDLVNSERIFLAPILKWNISDRTQATLEMEYRHDNLINDTQAWPYVNGQFINMPKSRNLMEATPQNIDDIFLGANWSHEFNDDWKISNRFAMERMSTPNNLAMRPNSADGKLLNGTTLPRVVFGQPTDINTYFTTLDLTGHFDTFGLEHTVLFGGDYYNFRNSSRAYNSVNVPAIDVYAPMHSGLIYPTTYSNRLTETDYYGLYGQDQIKLPFGFSVVGGLRYQYINQAVKHRNLDYAYSAVTPRVGVVWQAQNWLSLYGNYVENFGANNGLGQGGNVLPPQSAQQWETGIKMEFFDGKASANFGYFDLTKQNVATADPNNPNSPFQVAIGEVHSNGPEVDLRGEFLPGWNAIATYANLNAIVTKDYSGIEGNHLFAVPRNMGSLWNTYEFQSTDLKGLKIGGGLNFRDESFNYDNSYKTSGYITVDLMTSYNIKLNKSKITLQLNVNNLLNKTYFQDVITSLDANSQVNIGMPRSLLGSVKVEF</sequence>
<dbReference type="AlphaFoldDB" id="G0A102"/>
<dbReference type="Pfam" id="PF07715">
    <property type="entry name" value="Plug"/>
    <property type="match status" value="1"/>
</dbReference>
<organism evidence="18 19">
    <name type="scientific">Methylomonas methanica (strain DSM 25384 / MC09)</name>
    <dbReference type="NCBI Taxonomy" id="857087"/>
    <lineage>
        <taxon>Bacteria</taxon>
        <taxon>Pseudomonadati</taxon>
        <taxon>Pseudomonadota</taxon>
        <taxon>Gammaproteobacteria</taxon>
        <taxon>Methylococcales</taxon>
        <taxon>Methylococcaceae</taxon>
        <taxon>Methylomonas</taxon>
    </lineage>
</organism>
<name>G0A102_METMM</name>
<dbReference type="GO" id="GO:0038023">
    <property type="term" value="F:signaling receptor activity"/>
    <property type="evidence" value="ECO:0007669"/>
    <property type="project" value="InterPro"/>
</dbReference>
<evidence type="ECO:0000313" key="19">
    <source>
        <dbReference type="Proteomes" id="UP000008888"/>
    </source>
</evidence>
<dbReference type="InterPro" id="IPR012910">
    <property type="entry name" value="Plug_dom"/>
</dbReference>
<dbReference type="Gene3D" id="2.170.130.10">
    <property type="entry name" value="TonB-dependent receptor, plug domain"/>
    <property type="match status" value="1"/>
</dbReference>
<reference key="2">
    <citation type="submission" date="2011-05" db="EMBL/GenBank/DDBJ databases">
        <title>Complete genome sequence of the aerobic marine methanotroph Methylomonas methanica MC09.</title>
        <authorList>
            <person name="Boden R."/>
            <person name="Cunliffe M."/>
            <person name="Scanlan J."/>
            <person name="Moussard H."/>
            <person name="Kits K.D."/>
            <person name="Klotz M."/>
            <person name="Jetten M."/>
            <person name="Vuilleumier S."/>
            <person name="Han J."/>
            <person name="Peters L."/>
            <person name="Mikhailova N."/>
            <person name="Teshima H."/>
            <person name="Tapia R."/>
            <person name="Kyrpides N."/>
            <person name="Ivanova N."/>
            <person name="Pagani I."/>
            <person name="Cheng J.-F."/>
            <person name="Goodwin L."/>
            <person name="Han C."/>
            <person name="Hauser L."/>
            <person name="Land M."/>
            <person name="Lapidus A."/>
            <person name="Lucas S."/>
            <person name="Pitluck S."/>
            <person name="Woyke T."/>
            <person name="Stein L.Y."/>
            <person name="Murrell C."/>
        </authorList>
    </citation>
    <scope>NUCLEOTIDE SEQUENCE</scope>
    <source>
        <strain>MC09</strain>
    </source>
</reference>
<keyword evidence="11 14" id="KW-0472">Membrane</keyword>
<keyword evidence="10 15" id="KW-0798">TonB box</keyword>
<keyword evidence="19" id="KW-1185">Reference proteome</keyword>
<evidence type="ECO:0000256" key="6">
    <source>
        <dbReference type="ARBA" id="ARBA00022692"/>
    </source>
</evidence>
<keyword evidence="6 14" id="KW-0812">Transmembrane</keyword>
<accession>G0A102</accession>
<evidence type="ECO:0000256" key="10">
    <source>
        <dbReference type="ARBA" id="ARBA00023077"/>
    </source>
</evidence>
<evidence type="ECO:0000256" key="13">
    <source>
        <dbReference type="ARBA" id="ARBA00023237"/>
    </source>
</evidence>
<protein>
    <submittedName>
        <fullName evidence="18">TonB-dependent siderophore receptor</fullName>
    </submittedName>
</protein>
<keyword evidence="9" id="KW-0406">Ion transport</keyword>
<dbReference type="KEGG" id="mmt:Metme_2878"/>
<evidence type="ECO:0000256" key="1">
    <source>
        <dbReference type="ARBA" id="ARBA00004571"/>
    </source>
</evidence>
<dbReference type="PANTHER" id="PTHR32552:SF68">
    <property type="entry name" value="FERRICHROME OUTER MEMBRANE TRANSPORTER_PHAGE RECEPTOR"/>
    <property type="match status" value="1"/>
</dbReference>
<dbReference type="InterPro" id="IPR000531">
    <property type="entry name" value="Beta-barrel_TonB"/>
</dbReference>
<evidence type="ECO:0000256" key="9">
    <source>
        <dbReference type="ARBA" id="ARBA00023065"/>
    </source>
</evidence>
<dbReference type="SMART" id="SM00965">
    <property type="entry name" value="STN"/>
    <property type="match status" value="1"/>
</dbReference>
<comment type="similarity">
    <text evidence="2 14 15">Belongs to the TonB-dependent receptor family.</text>
</comment>
<dbReference type="PROSITE" id="PS52016">
    <property type="entry name" value="TONB_DEPENDENT_REC_3"/>
    <property type="match status" value="1"/>
</dbReference>
<evidence type="ECO:0000256" key="4">
    <source>
        <dbReference type="ARBA" id="ARBA00022452"/>
    </source>
</evidence>
<keyword evidence="12 18" id="KW-0675">Receptor</keyword>
<proteinExistence type="inferred from homology"/>
<dbReference type="GO" id="GO:0015891">
    <property type="term" value="P:siderophore transport"/>
    <property type="evidence" value="ECO:0007669"/>
    <property type="project" value="InterPro"/>
</dbReference>
<reference evidence="19" key="3">
    <citation type="submission" date="2011-05" db="EMBL/GenBank/DDBJ databases">
        <title>Complete sequence of Methylomonas methanica MC09.</title>
        <authorList>
            <consortium name="US DOE Joint Genome Institute"/>
            <person name="Lucas S."/>
            <person name="Han J."/>
            <person name="Lapidus A."/>
            <person name="Cheng J.-F."/>
            <person name="Goodwin L."/>
            <person name="Pitluck S."/>
            <person name="Peters L."/>
            <person name="Mikhailova N."/>
            <person name="Teshima H."/>
            <person name="Han C."/>
            <person name="Tapia R."/>
            <person name="Land M."/>
            <person name="Hauser L."/>
            <person name="Kyrpides N."/>
            <person name="Ivanova N."/>
            <person name="Pagani I."/>
            <person name="Stein L."/>
            <person name="Woyke T."/>
        </authorList>
    </citation>
    <scope>NUCLEOTIDE SEQUENCE [LARGE SCALE GENOMIC DNA]</scope>
    <source>
        <strain evidence="19">MC09</strain>
    </source>
</reference>
<gene>
    <name evidence="18" type="ordered locus">Metme_2878</name>
</gene>
<feature type="chain" id="PRO_5003396314" evidence="16">
    <location>
        <begin position="26"/>
        <end position="792"/>
    </location>
</feature>
<dbReference type="eggNOG" id="COG4773">
    <property type="taxonomic scope" value="Bacteria"/>
</dbReference>
<evidence type="ECO:0000256" key="7">
    <source>
        <dbReference type="ARBA" id="ARBA00022729"/>
    </source>
</evidence>
<evidence type="ECO:0000256" key="5">
    <source>
        <dbReference type="ARBA" id="ARBA00022496"/>
    </source>
</evidence>
<dbReference type="CDD" id="cd01347">
    <property type="entry name" value="ligand_gated_channel"/>
    <property type="match status" value="1"/>
</dbReference>
<dbReference type="GO" id="GO:0009279">
    <property type="term" value="C:cell outer membrane"/>
    <property type="evidence" value="ECO:0007669"/>
    <property type="project" value="UniProtKB-SubCell"/>
</dbReference>
<evidence type="ECO:0000256" key="11">
    <source>
        <dbReference type="ARBA" id="ARBA00023136"/>
    </source>
</evidence>
<dbReference type="NCBIfam" id="TIGR01783">
    <property type="entry name" value="TonB-siderophor"/>
    <property type="match status" value="1"/>
</dbReference>
<dbReference type="HOGENOM" id="CLU_008287_9_4_6"/>
<reference evidence="18 19" key="1">
    <citation type="journal article" date="2011" name="J. Bacteriol.">
        <title>Complete Genome Sequence of the Aerobic Marine Methanotroph Methylomonas methanica MC09.</title>
        <authorList>
            <person name="Boden R."/>
            <person name="Cunliffe M."/>
            <person name="Scanlan J."/>
            <person name="Moussard H."/>
            <person name="Kits K.D."/>
            <person name="Klotz M.G."/>
            <person name="Jetten M.S."/>
            <person name="Vuilleumier S."/>
            <person name="Han J."/>
            <person name="Peters L."/>
            <person name="Mikhailova N."/>
            <person name="Teshima H."/>
            <person name="Tapia R."/>
            <person name="Kyrpides N."/>
            <person name="Ivanova N."/>
            <person name="Pagani I."/>
            <person name="Cheng J.F."/>
            <person name="Goodwin L."/>
            <person name="Han C."/>
            <person name="Hauser L."/>
            <person name="Land M.L."/>
            <person name="Lapidus A."/>
            <person name="Lucas S."/>
            <person name="Pitluck S."/>
            <person name="Woyke T."/>
            <person name="Stein L."/>
            <person name="Murrell J.C."/>
        </authorList>
    </citation>
    <scope>NUCLEOTIDE SEQUENCE [LARGE SCALE GENOMIC DNA]</scope>
    <source>
        <strain evidence="18 19">MC09</strain>
    </source>
</reference>